<evidence type="ECO:0000313" key="1">
    <source>
        <dbReference type="EMBL" id="UNY47091.1"/>
    </source>
</evidence>
<dbReference type="InterPro" id="IPR003789">
    <property type="entry name" value="Asn/Gln_tRNA_amidoTrase-B-like"/>
</dbReference>
<sequence length="133" mass="14869">MITFQKIREDQLRFRKLAANGSVTAKVYAKLLTTLMGEAAVDGKDPDSDQLIKTIQKFVKTTKQSIAIRETEESLMELQLLESFLPKSVTADQVIEIKESHPDLNKGQLIGLVKSFCKENNVLFDGKLVSSLI</sequence>
<proteinExistence type="predicted"/>
<reference evidence="1 2" key="1">
    <citation type="submission" date="2022-02" db="EMBL/GenBank/DDBJ databases">
        <authorList>
            <person name="Tian F."/>
            <person name="Li J."/>
            <person name="Li F."/>
            <person name="Tong Y."/>
        </authorList>
    </citation>
    <scope>NUCLEOTIDE SEQUENCE [LARGE SCALE GENOMIC DNA]</scope>
</reference>
<dbReference type="GO" id="GO:0016884">
    <property type="term" value="F:carbon-nitrogen ligase activity, with glutamine as amido-N-donor"/>
    <property type="evidence" value="ECO:0007669"/>
    <property type="project" value="InterPro"/>
</dbReference>
<protein>
    <submittedName>
        <fullName evidence="1">Uncharacterized protein</fullName>
    </submittedName>
</protein>
<accession>A0AAE9K5H1</accession>
<dbReference type="EMBL" id="OM638103">
    <property type="protein sequence ID" value="UNY47091.1"/>
    <property type="molecule type" value="Genomic_DNA"/>
</dbReference>
<gene>
    <name evidence="1" type="ORF">EHEKIMEA_00209</name>
</gene>
<organism evidence="1 2">
    <name type="scientific">Cronobacter phage LPCS28</name>
    <dbReference type="NCBI Taxonomy" id="2924885"/>
    <lineage>
        <taxon>Viruses</taxon>
        <taxon>Duplodnaviria</taxon>
        <taxon>Heunggongvirae</taxon>
        <taxon>Uroviricota</taxon>
        <taxon>Caudoviricetes</taxon>
        <taxon>Pantevenvirales</taxon>
        <taxon>Straboviridae</taxon>
        <taxon>Nanhuvirus</taxon>
        <taxon>Nanhuvirus LPCS28</taxon>
    </lineage>
</organism>
<dbReference type="Proteomes" id="UP000832072">
    <property type="component" value="Segment"/>
</dbReference>
<name>A0AAE9K5H1_9CAUD</name>
<keyword evidence="2" id="KW-1185">Reference proteome</keyword>
<dbReference type="SUPFAM" id="SSF89095">
    <property type="entry name" value="GatB/YqeY motif"/>
    <property type="match status" value="1"/>
</dbReference>
<evidence type="ECO:0000313" key="2">
    <source>
        <dbReference type="Proteomes" id="UP000832072"/>
    </source>
</evidence>